<keyword evidence="7" id="KW-0460">Magnesium</keyword>
<keyword evidence="5 7" id="KW-0378">Hydrolase</keyword>
<evidence type="ECO:0000313" key="9">
    <source>
        <dbReference type="EMBL" id="MCR9036616.1"/>
    </source>
</evidence>
<comment type="catalytic activity">
    <reaction evidence="1 7">
        <text>1-(5-phospho-beta-D-ribosyl)-5'-AMP + H2O = 1-(5-phospho-beta-D-ribosyl)-5-[(5-phospho-beta-D-ribosylamino)methylideneamino]imidazole-4-carboxamide</text>
        <dbReference type="Rhea" id="RHEA:20049"/>
        <dbReference type="ChEBI" id="CHEBI:15377"/>
        <dbReference type="ChEBI" id="CHEBI:58435"/>
        <dbReference type="ChEBI" id="CHEBI:59457"/>
        <dbReference type="EC" id="3.5.4.19"/>
    </reaction>
</comment>
<keyword evidence="7" id="KW-0479">Metal-binding</keyword>
<evidence type="ECO:0000256" key="7">
    <source>
        <dbReference type="HAMAP-Rule" id="MF_01021"/>
    </source>
</evidence>
<sequence>MTDASHVSPTYAGEPTQPCDDFPGCVSFDAHGLVPVVVQQEGTGEVLMVAWANHEALDLTLKTRTSWFWSRSRKELWNKGATSGNMQQVRRILVDCDADTLVYVVDSPGPACHTGHRSCFFREVPLV</sequence>
<dbReference type="InterPro" id="IPR038019">
    <property type="entry name" value="PRib_AMP_CycHydrolase_sf"/>
</dbReference>
<keyword evidence="10" id="KW-1185">Reference proteome</keyword>
<dbReference type="HAMAP" id="MF_01021">
    <property type="entry name" value="HisI"/>
    <property type="match status" value="1"/>
</dbReference>
<comment type="pathway">
    <text evidence="2 7">Amino-acid biosynthesis; L-histidine biosynthesis; L-histidine from 5-phospho-alpha-D-ribose 1-diphosphate: step 3/9.</text>
</comment>
<feature type="binding site" evidence="7">
    <location>
        <position position="99"/>
    </location>
    <ligand>
        <name>Mg(2+)</name>
        <dbReference type="ChEBI" id="CHEBI:18420"/>
    </ligand>
</feature>
<dbReference type="Gene3D" id="3.10.20.810">
    <property type="entry name" value="Phosphoribosyl-AMP cyclohydrolase"/>
    <property type="match status" value="1"/>
</dbReference>
<evidence type="ECO:0000256" key="4">
    <source>
        <dbReference type="ARBA" id="ARBA00022605"/>
    </source>
</evidence>
<evidence type="ECO:0000256" key="5">
    <source>
        <dbReference type="ARBA" id="ARBA00022801"/>
    </source>
</evidence>
<dbReference type="NCBIfam" id="NF000768">
    <property type="entry name" value="PRK00051.1"/>
    <property type="match status" value="1"/>
</dbReference>
<feature type="binding site" evidence="7">
    <location>
        <position position="119"/>
    </location>
    <ligand>
        <name>Zn(2+)</name>
        <dbReference type="ChEBI" id="CHEBI:29105"/>
        <note>ligand shared between dimeric partners</note>
    </ligand>
</feature>
<evidence type="ECO:0000259" key="8">
    <source>
        <dbReference type="Pfam" id="PF01502"/>
    </source>
</evidence>
<evidence type="ECO:0000313" key="10">
    <source>
        <dbReference type="Proteomes" id="UP001204320"/>
    </source>
</evidence>
<feature type="binding site" evidence="7">
    <location>
        <position position="112"/>
    </location>
    <ligand>
        <name>Zn(2+)</name>
        <dbReference type="ChEBI" id="CHEBI:29105"/>
        <note>ligand shared between dimeric partners</note>
    </ligand>
</feature>
<comment type="cofactor">
    <cofactor evidence="7">
        <name>Mg(2+)</name>
        <dbReference type="ChEBI" id="CHEBI:18420"/>
    </cofactor>
    <text evidence="7">Binds 1 Mg(2+) ion per subunit.</text>
</comment>
<feature type="binding site" evidence="7">
    <location>
        <position position="96"/>
    </location>
    <ligand>
        <name>Zn(2+)</name>
        <dbReference type="ChEBI" id="CHEBI:29105"/>
        <note>ligand shared between dimeric partners</note>
    </ligand>
</feature>
<dbReference type="EC" id="3.5.4.19" evidence="7"/>
<comment type="subunit">
    <text evidence="7">Homodimer.</text>
</comment>
<gene>
    <name evidence="7 9" type="primary">hisI</name>
    <name evidence="9" type="ORF">NVS32_06590</name>
</gene>
<protein>
    <recommendedName>
        <fullName evidence="7">Phosphoribosyl-AMP cyclohydrolase</fullName>
        <shortName evidence="7">PRA-CH</shortName>
        <ecNumber evidence="7">3.5.4.19</ecNumber>
    </recommendedName>
</protein>
<dbReference type="PANTHER" id="PTHR42945:SF1">
    <property type="entry name" value="HISTIDINE BIOSYNTHESIS BIFUNCTIONAL PROTEIN HIS7"/>
    <property type="match status" value="1"/>
</dbReference>
<organism evidence="9 10">
    <name type="scientific">Tractidigestivibacter montrealensis</name>
    <dbReference type="NCBI Taxonomy" id="2972466"/>
    <lineage>
        <taxon>Bacteria</taxon>
        <taxon>Bacillati</taxon>
        <taxon>Actinomycetota</taxon>
        <taxon>Coriobacteriia</taxon>
        <taxon>Coriobacteriales</taxon>
        <taxon>Atopobiaceae</taxon>
        <taxon>Tractidigestivibacter</taxon>
    </lineage>
</organism>
<comment type="caution">
    <text evidence="9">The sequence shown here is derived from an EMBL/GenBank/DDBJ whole genome shotgun (WGS) entry which is preliminary data.</text>
</comment>
<dbReference type="InterPro" id="IPR026660">
    <property type="entry name" value="PRA-CH"/>
</dbReference>
<proteinExistence type="inferred from homology"/>
<comment type="similarity">
    <text evidence="7">Belongs to the PRA-CH family.</text>
</comment>
<evidence type="ECO:0000256" key="2">
    <source>
        <dbReference type="ARBA" id="ARBA00005169"/>
    </source>
</evidence>
<accession>A0ABT1Z8S1</accession>
<comment type="function">
    <text evidence="7">Catalyzes the hydrolysis of the adenine ring of phosphoribosyl-AMP.</text>
</comment>
<feature type="binding site" evidence="7">
    <location>
        <position position="97"/>
    </location>
    <ligand>
        <name>Mg(2+)</name>
        <dbReference type="ChEBI" id="CHEBI:18420"/>
    </ligand>
</feature>
<dbReference type="PANTHER" id="PTHR42945">
    <property type="entry name" value="HISTIDINE BIOSYNTHESIS BIFUNCTIONAL PROTEIN"/>
    <property type="match status" value="1"/>
</dbReference>
<keyword evidence="3 7" id="KW-0963">Cytoplasm</keyword>
<feature type="binding site" evidence="7">
    <location>
        <position position="95"/>
    </location>
    <ligand>
        <name>Mg(2+)</name>
        <dbReference type="ChEBI" id="CHEBI:18420"/>
    </ligand>
</feature>
<keyword evidence="7" id="KW-0862">Zinc</keyword>
<name>A0ABT1Z8S1_9ACTN</name>
<feature type="domain" description="Phosphoribosyl-AMP cyclohydrolase" evidence="8">
    <location>
        <begin position="48"/>
        <end position="121"/>
    </location>
</feature>
<evidence type="ECO:0000256" key="1">
    <source>
        <dbReference type="ARBA" id="ARBA00000024"/>
    </source>
</evidence>
<dbReference type="GO" id="GO:0004635">
    <property type="term" value="F:phosphoribosyl-AMP cyclohydrolase activity"/>
    <property type="evidence" value="ECO:0007669"/>
    <property type="project" value="UniProtKB-EC"/>
</dbReference>
<dbReference type="Pfam" id="PF01502">
    <property type="entry name" value="PRA-CH"/>
    <property type="match status" value="1"/>
</dbReference>
<comment type="cofactor">
    <cofactor evidence="7">
        <name>Zn(2+)</name>
        <dbReference type="ChEBI" id="CHEBI:29105"/>
    </cofactor>
    <text evidence="7">Binds 1 zinc ion per subunit.</text>
</comment>
<evidence type="ECO:0000256" key="3">
    <source>
        <dbReference type="ARBA" id="ARBA00022490"/>
    </source>
</evidence>
<dbReference type="RefSeq" id="WP_258499107.1">
    <property type="nucleotide sequence ID" value="NZ_JANSKA010000004.1"/>
</dbReference>
<dbReference type="Proteomes" id="UP001204320">
    <property type="component" value="Unassembled WGS sequence"/>
</dbReference>
<keyword evidence="4 7" id="KW-0028">Amino-acid biosynthesis</keyword>
<comment type="subcellular location">
    <subcellularLocation>
        <location evidence="7">Cytoplasm</location>
    </subcellularLocation>
</comment>
<reference evidence="9 10" key="1">
    <citation type="submission" date="2022-08" db="EMBL/GenBank/DDBJ databases">
        <title>Tractidigestivibacter montrealensis type strain KD21.</title>
        <authorList>
            <person name="Diop K."/>
            <person name="Richard C."/>
            <person name="Routy B."/>
        </authorList>
    </citation>
    <scope>NUCLEOTIDE SEQUENCE [LARGE SCALE GENOMIC DNA]</scope>
    <source>
        <strain evidence="9 10">KD21</strain>
    </source>
</reference>
<dbReference type="InterPro" id="IPR002496">
    <property type="entry name" value="PRib_AMP_CycHydrolase_dom"/>
</dbReference>
<dbReference type="SUPFAM" id="SSF141734">
    <property type="entry name" value="HisI-like"/>
    <property type="match status" value="1"/>
</dbReference>
<evidence type="ECO:0000256" key="6">
    <source>
        <dbReference type="ARBA" id="ARBA00023102"/>
    </source>
</evidence>
<keyword evidence="6 7" id="KW-0368">Histidine biosynthesis</keyword>
<dbReference type="EMBL" id="JANSKA010000004">
    <property type="protein sequence ID" value="MCR9036616.1"/>
    <property type="molecule type" value="Genomic_DNA"/>
</dbReference>